<dbReference type="EMBL" id="JBHSLI010000002">
    <property type="protein sequence ID" value="MFC5292699.1"/>
    <property type="molecule type" value="Genomic_DNA"/>
</dbReference>
<dbReference type="RefSeq" id="WP_260347969.1">
    <property type="nucleotide sequence ID" value="NZ_JAOAOS010000002.1"/>
</dbReference>
<evidence type="ECO:0000313" key="1">
    <source>
        <dbReference type="EMBL" id="MFC5292699.1"/>
    </source>
</evidence>
<keyword evidence="2" id="KW-1185">Reference proteome</keyword>
<name>A0ABW0F2C9_9HYPH</name>
<dbReference type="Proteomes" id="UP001595976">
    <property type="component" value="Unassembled WGS sequence"/>
</dbReference>
<sequence length="131" mass="13799">MTTSVETTKLHAPWTVHVEPNPAEPILIGFRIRDARGVVVAEIFNRPYPVIVDRAHADTLAAAPDLLASLRAILPYAESRAEDMIEIAEEAEAESSATAADAREDANKAVAAVDAAKALLASLDAEGGARG</sequence>
<accession>A0ABW0F2C9</accession>
<protein>
    <submittedName>
        <fullName evidence="1">Uncharacterized protein</fullName>
    </submittedName>
</protein>
<gene>
    <name evidence="1" type="ORF">ACFPK2_06825</name>
</gene>
<proteinExistence type="predicted"/>
<evidence type="ECO:0000313" key="2">
    <source>
        <dbReference type="Proteomes" id="UP001595976"/>
    </source>
</evidence>
<organism evidence="1 2">
    <name type="scientific">Bosea minatitlanensis</name>
    <dbReference type="NCBI Taxonomy" id="128782"/>
    <lineage>
        <taxon>Bacteria</taxon>
        <taxon>Pseudomonadati</taxon>
        <taxon>Pseudomonadota</taxon>
        <taxon>Alphaproteobacteria</taxon>
        <taxon>Hyphomicrobiales</taxon>
        <taxon>Boseaceae</taxon>
        <taxon>Bosea</taxon>
    </lineage>
</organism>
<reference evidence="2" key="1">
    <citation type="journal article" date="2019" name="Int. J. Syst. Evol. Microbiol.">
        <title>The Global Catalogue of Microorganisms (GCM) 10K type strain sequencing project: providing services to taxonomists for standard genome sequencing and annotation.</title>
        <authorList>
            <consortium name="The Broad Institute Genomics Platform"/>
            <consortium name="The Broad Institute Genome Sequencing Center for Infectious Disease"/>
            <person name="Wu L."/>
            <person name="Ma J."/>
        </authorList>
    </citation>
    <scope>NUCLEOTIDE SEQUENCE [LARGE SCALE GENOMIC DNA]</scope>
    <source>
        <strain evidence="2">CGMCC 1.15643</strain>
    </source>
</reference>
<comment type="caution">
    <text evidence="1">The sequence shown here is derived from an EMBL/GenBank/DDBJ whole genome shotgun (WGS) entry which is preliminary data.</text>
</comment>